<evidence type="ECO:0000313" key="1">
    <source>
        <dbReference type="EMBL" id="MBX70557.1"/>
    </source>
</evidence>
<sequence length="22" mass="2499">MSSVGRLLCFSRYLLFLCSLCS</sequence>
<dbReference type="EMBL" id="GGEC01090073">
    <property type="protein sequence ID" value="MBX70557.1"/>
    <property type="molecule type" value="Transcribed_RNA"/>
</dbReference>
<proteinExistence type="predicted"/>
<name>A0A2P2QU96_RHIMU</name>
<organism evidence="1">
    <name type="scientific">Rhizophora mucronata</name>
    <name type="common">Asiatic mangrove</name>
    <dbReference type="NCBI Taxonomy" id="61149"/>
    <lineage>
        <taxon>Eukaryota</taxon>
        <taxon>Viridiplantae</taxon>
        <taxon>Streptophyta</taxon>
        <taxon>Embryophyta</taxon>
        <taxon>Tracheophyta</taxon>
        <taxon>Spermatophyta</taxon>
        <taxon>Magnoliopsida</taxon>
        <taxon>eudicotyledons</taxon>
        <taxon>Gunneridae</taxon>
        <taxon>Pentapetalae</taxon>
        <taxon>rosids</taxon>
        <taxon>fabids</taxon>
        <taxon>Malpighiales</taxon>
        <taxon>Rhizophoraceae</taxon>
        <taxon>Rhizophora</taxon>
    </lineage>
</organism>
<dbReference type="AlphaFoldDB" id="A0A2P2QU96"/>
<protein>
    <submittedName>
        <fullName evidence="1">Uncharacterized protein</fullName>
    </submittedName>
</protein>
<reference evidence="1" key="1">
    <citation type="submission" date="2018-02" db="EMBL/GenBank/DDBJ databases">
        <title>Rhizophora mucronata_Transcriptome.</title>
        <authorList>
            <person name="Meera S.P."/>
            <person name="Sreeshan A."/>
            <person name="Augustine A."/>
        </authorList>
    </citation>
    <scope>NUCLEOTIDE SEQUENCE</scope>
    <source>
        <tissue evidence="1">Leaf</tissue>
    </source>
</reference>
<accession>A0A2P2QU96</accession>